<keyword evidence="3" id="KW-1133">Transmembrane helix</keyword>
<feature type="transmembrane region" description="Helical" evidence="3">
    <location>
        <begin position="221"/>
        <end position="243"/>
    </location>
</feature>
<organism evidence="4 5">
    <name type="scientific">Tetrabaena socialis</name>
    <dbReference type="NCBI Taxonomy" id="47790"/>
    <lineage>
        <taxon>Eukaryota</taxon>
        <taxon>Viridiplantae</taxon>
        <taxon>Chlorophyta</taxon>
        <taxon>core chlorophytes</taxon>
        <taxon>Chlorophyceae</taxon>
        <taxon>CS clade</taxon>
        <taxon>Chlamydomonadales</taxon>
        <taxon>Tetrabaenaceae</taxon>
        <taxon>Tetrabaena</taxon>
    </lineage>
</organism>
<evidence type="ECO:0000256" key="2">
    <source>
        <dbReference type="SAM" id="MobiDB-lite"/>
    </source>
</evidence>
<reference evidence="4 5" key="1">
    <citation type="journal article" date="2017" name="Mol. Biol. Evol.">
        <title>The 4-celled Tetrabaena socialis nuclear genome reveals the essential components for genetic control of cell number at the origin of multicellularity in the volvocine lineage.</title>
        <authorList>
            <person name="Featherston J."/>
            <person name="Arakaki Y."/>
            <person name="Hanschen E.R."/>
            <person name="Ferris P.J."/>
            <person name="Michod R.E."/>
            <person name="Olson B.J.S.C."/>
            <person name="Nozaki H."/>
            <person name="Durand P.M."/>
        </authorList>
    </citation>
    <scope>NUCLEOTIDE SEQUENCE [LARGE SCALE GENOMIC DNA]</scope>
    <source>
        <strain evidence="4 5">NIES-571</strain>
    </source>
</reference>
<name>A0A2J8AAM4_9CHLO</name>
<dbReference type="InterPro" id="IPR011990">
    <property type="entry name" value="TPR-like_helical_dom_sf"/>
</dbReference>
<feature type="repeat" description="TPR" evidence="1">
    <location>
        <begin position="319"/>
        <end position="352"/>
    </location>
</feature>
<feature type="compositionally biased region" description="Low complexity" evidence="2">
    <location>
        <begin position="450"/>
        <end position="459"/>
    </location>
</feature>
<dbReference type="EMBL" id="PGGS01000085">
    <property type="protein sequence ID" value="PNH09574.1"/>
    <property type="molecule type" value="Genomic_DNA"/>
</dbReference>
<keyword evidence="1" id="KW-0802">TPR repeat</keyword>
<evidence type="ECO:0000313" key="4">
    <source>
        <dbReference type="EMBL" id="PNH09574.1"/>
    </source>
</evidence>
<dbReference type="PROSITE" id="PS50005">
    <property type="entry name" value="TPR"/>
    <property type="match status" value="1"/>
</dbReference>
<dbReference type="AlphaFoldDB" id="A0A2J8AAM4"/>
<dbReference type="SUPFAM" id="SSF48452">
    <property type="entry name" value="TPR-like"/>
    <property type="match status" value="1"/>
</dbReference>
<keyword evidence="5" id="KW-1185">Reference proteome</keyword>
<keyword evidence="3" id="KW-0472">Membrane</keyword>
<evidence type="ECO:0000256" key="3">
    <source>
        <dbReference type="SAM" id="Phobius"/>
    </source>
</evidence>
<evidence type="ECO:0000256" key="1">
    <source>
        <dbReference type="PROSITE-ProRule" id="PRU00339"/>
    </source>
</evidence>
<sequence length="564" mass="58507">MQVSSFQCGAAHRLARRAPAHPRSAPAVLGIAARSGLSRQLAVAVCAAKKGFGKEKPQQQQPARRGDNDSAPGGKQQSGRKGRRVQLKGDIGPIPGQRQSQPQPSQFAPQLLVPDQPAEEEGAFLERLQSLKQAGRERAAEQRAAANPSAGELDALSQPVGGSGSSSGSGRRTAAFDPRENIYDNPPPLAQTLMAAATGGVDTTSISDPKLRNANIGPNQLGLAAGALVFIACFLIVAAGDYAPASKRYSGVRSAQAPPDPIEQKILLSKVSLYEDQLKIEPNNDAAAEALGASYAKLLQYDKVADLYDKYTKRNPTATEAWRLLGESSLLSQQPRKAVPAFERAVELRRQQQPPSAANGFAVVQPDMQLLTGLVDSYVANAEFGKAVDALGSIRAQLKDSLAQRQAAAAAAATTAAAEVAATAEVAAAAEVAAVMPVAEVAAEASTTEAAAAEASSSSAPPPGMLEAPPLAGAGASTSAAAAASLAPPPPAPRVRPLDPVSVELLTAKVFSSWRGHEQDALGTYDQLIKVFPEARFFAPASMQQLVRSIADSTPVLTSAPPDN</sequence>
<feature type="compositionally biased region" description="Low complexity" evidence="2">
    <location>
        <begin position="91"/>
        <end position="109"/>
    </location>
</feature>
<keyword evidence="3" id="KW-0812">Transmembrane</keyword>
<dbReference type="Proteomes" id="UP000236333">
    <property type="component" value="Unassembled WGS sequence"/>
</dbReference>
<feature type="region of interest" description="Disordered" evidence="2">
    <location>
        <begin position="51"/>
        <end position="109"/>
    </location>
</feature>
<proteinExistence type="predicted"/>
<evidence type="ECO:0000313" key="5">
    <source>
        <dbReference type="Proteomes" id="UP000236333"/>
    </source>
</evidence>
<gene>
    <name evidence="4" type="ORF">TSOC_003830</name>
</gene>
<comment type="caution">
    <text evidence="4">The sequence shown here is derived from an EMBL/GenBank/DDBJ whole genome shotgun (WGS) entry which is preliminary data.</text>
</comment>
<protein>
    <submittedName>
        <fullName evidence="4">Uncharacterized protein</fullName>
    </submittedName>
</protein>
<accession>A0A2J8AAM4</accession>
<dbReference type="InterPro" id="IPR019734">
    <property type="entry name" value="TPR_rpt"/>
</dbReference>
<dbReference type="Gene3D" id="1.25.40.10">
    <property type="entry name" value="Tetratricopeptide repeat domain"/>
    <property type="match status" value="1"/>
</dbReference>
<feature type="region of interest" description="Disordered" evidence="2">
    <location>
        <begin position="450"/>
        <end position="473"/>
    </location>
</feature>
<feature type="region of interest" description="Disordered" evidence="2">
    <location>
        <begin position="133"/>
        <end position="180"/>
    </location>
</feature>
<dbReference type="OrthoDB" id="536368at2759"/>